<dbReference type="InterPro" id="IPR020018">
    <property type="entry name" value="Motility-assoc_lipoprot_GldH"/>
</dbReference>
<dbReference type="PROSITE" id="PS51257">
    <property type="entry name" value="PROKAR_LIPOPROTEIN"/>
    <property type="match status" value="1"/>
</dbReference>
<dbReference type="EMBL" id="BTPE01000002">
    <property type="protein sequence ID" value="GMQ32377.1"/>
    <property type="molecule type" value="Genomic_DNA"/>
</dbReference>
<evidence type="ECO:0008006" key="3">
    <source>
        <dbReference type="Google" id="ProtNLM"/>
    </source>
</evidence>
<dbReference type="Proteomes" id="UP001307705">
    <property type="component" value="Unassembled WGS sequence"/>
</dbReference>
<dbReference type="Pfam" id="PF14109">
    <property type="entry name" value="GldH_lipo"/>
    <property type="match status" value="1"/>
</dbReference>
<evidence type="ECO:0000313" key="1">
    <source>
        <dbReference type="EMBL" id="GMQ32377.1"/>
    </source>
</evidence>
<dbReference type="RefSeq" id="WP_338227201.1">
    <property type="nucleotide sequence ID" value="NZ_BTPE01000002.1"/>
</dbReference>
<reference evidence="1 2" key="1">
    <citation type="submission" date="2023-08" db="EMBL/GenBank/DDBJ databases">
        <title>Draft genome sequence of Algoriphagus taiwanensis.</title>
        <authorList>
            <person name="Takatani N."/>
            <person name="Hosokawa M."/>
            <person name="Sawabe T."/>
        </authorList>
    </citation>
    <scope>NUCLEOTIDE SEQUENCE [LARGE SCALE GENOMIC DNA]</scope>
    <source>
        <strain evidence="1 2">JCM 19755</strain>
    </source>
</reference>
<name>A0ABQ6Q013_9BACT</name>
<sequence>MSKYLCLGLISFTLLLSSCGGDRLFEEFQSIEGDSWQVTDTLSFEIGSLETDMKTDLIAVRYADSYPFSNLYVRLLMEDTSMRILSNKLINIPLFDSKSGKPLGKGFGNTYTKYDTLPLTLSEETVRVKLVQYMRKEEVKGIEALGLKILKK</sequence>
<keyword evidence="2" id="KW-1185">Reference proteome</keyword>
<protein>
    <recommendedName>
        <fullName evidence="3">Gliding motility-associated lipoprotein GldH</fullName>
    </recommendedName>
</protein>
<accession>A0ABQ6Q013</accession>
<comment type="caution">
    <text evidence="1">The sequence shown here is derived from an EMBL/GenBank/DDBJ whole genome shotgun (WGS) entry which is preliminary data.</text>
</comment>
<gene>
    <name evidence="1" type="ORF">Ataiwa_06490</name>
</gene>
<evidence type="ECO:0000313" key="2">
    <source>
        <dbReference type="Proteomes" id="UP001307705"/>
    </source>
</evidence>
<organism evidence="1 2">
    <name type="scientific">Algoriphagus taiwanensis</name>
    <dbReference type="NCBI Taxonomy" id="1445656"/>
    <lineage>
        <taxon>Bacteria</taxon>
        <taxon>Pseudomonadati</taxon>
        <taxon>Bacteroidota</taxon>
        <taxon>Cytophagia</taxon>
        <taxon>Cytophagales</taxon>
        <taxon>Cyclobacteriaceae</taxon>
        <taxon>Algoriphagus</taxon>
    </lineage>
</organism>
<proteinExistence type="predicted"/>